<dbReference type="SFLD" id="SFLDG01067">
    <property type="entry name" value="SPASM/twitch_domain_containing"/>
    <property type="match status" value="1"/>
</dbReference>
<dbReference type="PROSITE" id="PS51918">
    <property type="entry name" value="RADICAL_SAM"/>
    <property type="match status" value="1"/>
</dbReference>
<comment type="caution">
    <text evidence="14">The sequence shown here is derived from an EMBL/GenBank/DDBJ whole genome shotgun (WGS) entry which is preliminary data.</text>
</comment>
<evidence type="ECO:0000256" key="5">
    <source>
        <dbReference type="ARBA" id="ARBA00022741"/>
    </source>
</evidence>
<dbReference type="InterPro" id="IPR006638">
    <property type="entry name" value="Elp3/MiaA/NifB-like_rSAM"/>
</dbReference>
<dbReference type="STRING" id="1121877.FEAC_07380"/>
<evidence type="ECO:0000256" key="3">
    <source>
        <dbReference type="ARBA" id="ARBA00022691"/>
    </source>
</evidence>
<dbReference type="GO" id="GO:0061799">
    <property type="term" value="F:cyclic pyranopterin monophosphate synthase activity"/>
    <property type="evidence" value="ECO:0007669"/>
    <property type="project" value="TreeGrafter"/>
</dbReference>
<dbReference type="GO" id="GO:0046872">
    <property type="term" value="F:metal ion binding"/>
    <property type="evidence" value="ECO:0007669"/>
    <property type="project" value="UniProtKB-KW"/>
</dbReference>
<keyword evidence="9 12" id="KW-0501">Molybdenum cofactor biosynthesis</keyword>
<evidence type="ECO:0000256" key="2">
    <source>
        <dbReference type="ARBA" id="ARBA00022485"/>
    </source>
</evidence>
<dbReference type="Gene3D" id="3.20.20.70">
    <property type="entry name" value="Aldolase class I"/>
    <property type="match status" value="1"/>
</dbReference>
<dbReference type="GeneID" id="78372038"/>
<comment type="subunit">
    <text evidence="12">Monomer and homodimer.</text>
</comment>
<organism evidence="14 15">
    <name type="scientific">Ferrimicrobium acidiphilum DSM 19497</name>
    <dbReference type="NCBI Taxonomy" id="1121877"/>
    <lineage>
        <taxon>Bacteria</taxon>
        <taxon>Bacillati</taxon>
        <taxon>Actinomycetota</taxon>
        <taxon>Acidimicrobiia</taxon>
        <taxon>Acidimicrobiales</taxon>
        <taxon>Acidimicrobiaceae</taxon>
        <taxon>Ferrimicrobium</taxon>
    </lineage>
</organism>
<dbReference type="PATRIC" id="fig|1121877.4.peg.786"/>
<dbReference type="PANTHER" id="PTHR22960:SF0">
    <property type="entry name" value="MOLYBDENUM COFACTOR BIOSYNTHESIS PROTEIN 1"/>
    <property type="match status" value="1"/>
</dbReference>
<keyword evidence="2 12" id="KW-0004">4Fe-4S</keyword>
<dbReference type="GO" id="GO:0061798">
    <property type="term" value="F:GTP 3',8'-cyclase activity"/>
    <property type="evidence" value="ECO:0007669"/>
    <property type="project" value="UniProtKB-UniRule"/>
</dbReference>
<keyword evidence="10 12" id="KW-0456">Lyase</keyword>
<keyword evidence="3 12" id="KW-0949">S-adenosyl-L-methionine</keyword>
<dbReference type="InterPro" id="IPR000385">
    <property type="entry name" value="MoaA_NifB_PqqE_Fe-S-bd_CS"/>
</dbReference>
<dbReference type="EMBL" id="JXUW01000004">
    <property type="protein sequence ID" value="KJE77628.1"/>
    <property type="molecule type" value="Genomic_DNA"/>
</dbReference>
<evidence type="ECO:0000313" key="14">
    <source>
        <dbReference type="EMBL" id="KJE77628.1"/>
    </source>
</evidence>
<feature type="binding site" evidence="12">
    <location>
        <position position="70"/>
    </location>
    <ligand>
        <name>GTP</name>
        <dbReference type="ChEBI" id="CHEBI:37565"/>
    </ligand>
</feature>
<dbReference type="SFLD" id="SFLDG01386">
    <property type="entry name" value="main_SPASM_domain-containing"/>
    <property type="match status" value="1"/>
</dbReference>
<feature type="binding site" evidence="12">
    <location>
        <position position="33"/>
    </location>
    <ligand>
        <name>[4Fe-4S] cluster</name>
        <dbReference type="ChEBI" id="CHEBI:49883"/>
        <label>1</label>
        <note>4Fe-4S-S-AdoMet</note>
    </ligand>
</feature>
<feature type="binding site" evidence="12">
    <location>
        <position position="74"/>
    </location>
    <ligand>
        <name>S-adenosyl-L-methionine</name>
        <dbReference type="ChEBI" id="CHEBI:59789"/>
    </ligand>
</feature>
<evidence type="ECO:0000256" key="9">
    <source>
        <dbReference type="ARBA" id="ARBA00023150"/>
    </source>
</evidence>
<keyword evidence="5 12" id="KW-0547">Nucleotide-binding</keyword>
<evidence type="ECO:0000256" key="1">
    <source>
        <dbReference type="ARBA" id="ARBA00012167"/>
    </source>
</evidence>
<dbReference type="InterPro" id="IPR010505">
    <property type="entry name" value="MoaA_twitch"/>
</dbReference>
<feature type="binding site" evidence="12">
    <location>
        <position position="30"/>
    </location>
    <ligand>
        <name>[4Fe-4S] cluster</name>
        <dbReference type="ChEBI" id="CHEBI:49883"/>
        <label>1</label>
        <note>4Fe-4S-S-AdoMet</note>
    </ligand>
</feature>
<comment type="cofactor">
    <cofactor evidence="12">
        <name>[4Fe-4S] cluster</name>
        <dbReference type="ChEBI" id="CHEBI:49883"/>
    </cofactor>
    <text evidence="12">Binds 2 [4Fe-4S] clusters. Binds 1 [4Fe-4S] cluster coordinated with 3 cysteines and an exchangeable S-adenosyl-L-methionine and 1 [4Fe-4S] cluster coordinated with 3 cysteines and the GTP-derived substrate.</text>
</comment>
<dbReference type="GO" id="GO:0005525">
    <property type="term" value="F:GTP binding"/>
    <property type="evidence" value="ECO:0007669"/>
    <property type="project" value="UniProtKB-UniRule"/>
</dbReference>
<keyword evidence="15" id="KW-1185">Reference proteome</keyword>
<dbReference type="RefSeq" id="WP_035388663.1">
    <property type="nucleotide sequence ID" value="NZ_JQKF01000003.1"/>
</dbReference>
<dbReference type="HAMAP" id="MF_01225_B">
    <property type="entry name" value="MoaA_B"/>
    <property type="match status" value="1"/>
</dbReference>
<evidence type="ECO:0000256" key="10">
    <source>
        <dbReference type="ARBA" id="ARBA00023239"/>
    </source>
</evidence>
<dbReference type="InterPro" id="IPR040064">
    <property type="entry name" value="MoaA-like"/>
</dbReference>
<feature type="binding site" evidence="12">
    <location>
        <position position="279"/>
    </location>
    <ligand>
        <name>[4Fe-4S] cluster</name>
        <dbReference type="ChEBI" id="CHEBI:49883"/>
        <label>2</label>
        <note>4Fe-4S-substrate</note>
    </ligand>
</feature>
<accession>A0A0D8FWF1</accession>
<dbReference type="PROSITE" id="PS01305">
    <property type="entry name" value="MOAA_NIFB_PQQE"/>
    <property type="match status" value="1"/>
</dbReference>
<feature type="binding site" evidence="12">
    <location>
        <position position="19"/>
    </location>
    <ligand>
        <name>GTP</name>
        <dbReference type="ChEBI" id="CHEBI:37565"/>
    </ligand>
</feature>
<feature type="binding site" evidence="12">
    <location>
        <begin position="267"/>
        <end position="269"/>
    </location>
    <ligand>
        <name>GTP</name>
        <dbReference type="ChEBI" id="CHEBI:37565"/>
    </ligand>
</feature>
<dbReference type="CDD" id="cd01335">
    <property type="entry name" value="Radical_SAM"/>
    <property type="match status" value="1"/>
</dbReference>
<comment type="catalytic activity">
    <reaction evidence="11 12">
        <text>GTP + AH2 + S-adenosyl-L-methionine = (8S)-3',8-cyclo-7,8-dihydroguanosine 5'-triphosphate + 5'-deoxyadenosine + L-methionine + A + H(+)</text>
        <dbReference type="Rhea" id="RHEA:49576"/>
        <dbReference type="ChEBI" id="CHEBI:13193"/>
        <dbReference type="ChEBI" id="CHEBI:15378"/>
        <dbReference type="ChEBI" id="CHEBI:17319"/>
        <dbReference type="ChEBI" id="CHEBI:17499"/>
        <dbReference type="ChEBI" id="CHEBI:37565"/>
        <dbReference type="ChEBI" id="CHEBI:57844"/>
        <dbReference type="ChEBI" id="CHEBI:59789"/>
        <dbReference type="ChEBI" id="CHEBI:131766"/>
        <dbReference type="EC" id="4.1.99.22"/>
    </reaction>
</comment>
<comment type="function">
    <text evidence="12">Catalyzes the cyclization of GTP to (8S)-3',8-cyclo-7,8-dihydroguanosine 5'-triphosphate.</text>
</comment>
<dbReference type="GO" id="GO:1904047">
    <property type="term" value="F:S-adenosyl-L-methionine binding"/>
    <property type="evidence" value="ECO:0007669"/>
    <property type="project" value="UniProtKB-UniRule"/>
</dbReference>
<sequence length="335" mass="37624">MDVRKHLVDSYGREIRDLRISVTDRCNFRCTYCLPEEGIEWLPRSELLTFEEITAISRVFTERFYIESIRLTGGEPTIRAQLPRLVAMLSSLTNHQGQKINLSMTTNGVTLPLLADPLREAGLDRINISLDTLRPDRFLQITKRPQFERVLEGIEAAQSAGFAPIKLNVVAMKGVNDDEILDFAAFGRDHDLQVRFIEFMPLDGANAWDRTDVLSADEILARIESVYPVDPIKRTAAPATTYQYRDGKGSFGIIPTVTKPFCGDCDRVRLSAEGKIRTCLFALDEHDLRGLVRNNVPSEELVAQIESIVSTKWAGHSIGRVNFIRPSKSMSQIGG</sequence>
<dbReference type="CDD" id="cd21117">
    <property type="entry name" value="Twitch_MoaA"/>
    <property type="match status" value="1"/>
</dbReference>
<feature type="binding site" evidence="12">
    <location>
        <position position="129"/>
    </location>
    <ligand>
        <name>S-adenosyl-L-methionine</name>
        <dbReference type="ChEBI" id="CHEBI:59789"/>
    </ligand>
</feature>
<evidence type="ECO:0000256" key="11">
    <source>
        <dbReference type="ARBA" id="ARBA00048697"/>
    </source>
</evidence>
<dbReference type="SFLD" id="SFLDS00029">
    <property type="entry name" value="Radical_SAM"/>
    <property type="match status" value="1"/>
</dbReference>
<keyword evidence="8 12" id="KW-0342">GTP-binding</keyword>
<feature type="domain" description="Radical SAM core" evidence="13">
    <location>
        <begin position="10"/>
        <end position="238"/>
    </location>
</feature>
<dbReference type="InterPro" id="IPR050105">
    <property type="entry name" value="MoCo_biosynth_MoaA/MoaC"/>
</dbReference>
<gene>
    <name evidence="12 14" type="primary">moaA</name>
    <name evidence="14" type="ORF">FEAC_07380</name>
</gene>
<dbReference type="EC" id="4.1.99.22" evidence="1 12"/>
<feature type="binding site" evidence="12">
    <location>
        <position position="262"/>
    </location>
    <ligand>
        <name>[4Fe-4S] cluster</name>
        <dbReference type="ChEBI" id="CHEBI:49883"/>
        <label>2</label>
        <note>4Fe-4S-substrate</note>
    </ligand>
</feature>
<dbReference type="InterPro" id="IPR013483">
    <property type="entry name" value="MoaA"/>
</dbReference>
<evidence type="ECO:0000256" key="12">
    <source>
        <dbReference type="HAMAP-Rule" id="MF_01225"/>
    </source>
</evidence>
<keyword evidence="6 12" id="KW-0408">Iron</keyword>
<dbReference type="SMART" id="SM00729">
    <property type="entry name" value="Elp3"/>
    <property type="match status" value="1"/>
</dbReference>
<comment type="pathway">
    <text evidence="12">Cofactor biosynthesis; molybdopterin biosynthesis.</text>
</comment>
<feature type="binding site" evidence="12">
    <location>
        <position position="265"/>
    </location>
    <ligand>
        <name>[4Fe-4S] cluster</name>
        <dbReference type="ChEBI" id="CHEBI:49883"/>
        <label>2</label>
        <note>4Fe-4S-substrate</note>
    </ligand>
</feature>
<feature type="binding site" evidence="12">
    <location>
        <position position="32"/>
    </location>
    <ligand>
        <name>S-adenosyl-L-methionine</name>
        <dbReference type="ChEBI" id="CHEBI:59789"/>
    </ligand>
</feature>
<feature type="binding site" evidence="12">
    <location>
        <position position="105"/>
    </location>
    <ligand>
        <name>GTP</name>
        <dbReference type="ChEBI" id="CHEBI:37565"/>
    </ligand>
</feature>
<dbReference type="SUPFAM" id="SSF102114">
    <property type="entry name" value="Radical SAM enzymes"/>
    <property type="match status" value="1"/>
</dbReference>
<dbReference type="Pfam" id="PF06463">
    <property type="entry name" value="Mob_synth_C"/>
    <property type="match status" value="1"/>
</dbReference>
<dbReference type="eggNOG" id="COG2896">
    <property type="taxonomic scope" value="Bacteria"/>
</dbReference>
<dbReference type="InterPro" id="IPR013785">
    <property type="entry name" value="Aldolase_TIM"/>
</dbReference>
<comment type="similarity">
    <text evidence="12">Belongs to the radical SAM superfamily. MoaA family.</text>
</comment>
<dbReference type="InterPro" id="IPR007197">
    <property type="entry name" value="rSAM"/>
</dbReference>
<dbReference type="UniPathway" id="UPA00344"/>
<evidence type="ECO:0000313" key="15">
    <source>
        <dbReference type="Proteomes" id="UP000032336"/>
    </source>
</evidence>
<feature type="binding site" evidence="12">
    <location>
        <position position="200"/>
    </location>
    <ligand>
        <name>S-adenosyl-L-methionine</name>
        <dbReference type="ChEBI" id="CHEBI:59789"/>
    </ligand>
</feature>
<feature type="binding site" evidence="12">
    <location>
        <position position="166"/>
    </location>
    <ligand>
        <name>GTP</name>
        <dbReference type="ChEBI" id="CHEBI:37565"/>
    </ligand>
</feature>
<dbReference type="OrthoDB" id="9763993at2"/>
<reference evidence="14 15" key="1">
    <citation type="submission" date="2015-01" db="EMBL/GenBank/DDBJ databases">
        <title>Draft genome of the acidophilic iron oxidizer Ferrimicrobium acidiphilum strain T23.</title>
        <authorList>
            <person name="Poehlein A."/>
            <person name="Eisen S."/>
            <person name="Schloemann M."/>
            <person name="Johnson B.D."/>
            <person name="Daniel R."/>
            <person name="Muehling M."/>
        </authorList>
    </citation>
    <scope>NUCLEOTIDE SEQUENCE [LARGE SCALE GENOMIC DNA]</scope>
    <source>
        <strain evidence="14 15">T23</strain>
    </source>
</reference>
<evidence type="ECO:0000259" key="13">
    <source>
        <dbReference type="PROSITE" id="PS51918"/>
    </source>
</evidence>
<feature type="binding site" evidence="12">
    <location>
        <position position="26"/>
    </location>
    <ligand>
        <name>[4Fe-4S] cluster</name>
        <dbReference type="ChEBI" id="CHEBI:49883"/>
        <label>1</label>
        <note>4Fe-4S-S-AdoMet</note>
    </ligand>
</feature>
<dbReference type="PANTHER" id="PTHR22960">
    <property type="entry name" value="MOLYBDOPTERIN COFACTOR SYNTHESIS PROTEIN A"/>
    <property type="match status" value="1"/>
</dbReference>
<evidence type="ECO:0000256" key="6">
    <source>
        <dbReference type="ARBA" id="ARBA00023004"/>
    </source>
</evidence>
<name>A0A0D8FWF1_9ACTN</name>
<dbReference type="SFLD" id="SFLDG01383">
    <property type="entry name" value="cyclic_pyranopterin_phosphate"/>
    <property type="match status" value="1"/>
</dbReference>
<dbReference type="Proteomes" id="UP000032336">
    <property type="component" value="Unassembled WGS sequence"/>
</dbReference>
<evidence type="ECO:0000256" key="4">
    <source>
        <dbReference type="ARBA" id="ARBA00022723"/>
    </source>
</evidence>
<protein>
    <recommendedName>
        <fullName evidence="1 12">GTP 3',8-cyclase</fullName>
        <ecNumber evidence="1 12">4.1.99.22</ecNumber>
    </recommendedName>
    <alternativeName>
        <fullName evidence="12">Molybdenum cofactor biosynthesis protein A</fullName>
    </alternativeName>
</protein>
<proteinExistence type="inferred from homology"/>
<dbReference type="Pfam" id="PF04055">
    <property type="entry name" value="Radical_SAM"/>
    <property type="match status" value="1"/>
</dbReference>
<dbReference type="NCBIfam" id="TIGR02666">
    <property type="entry name" value="moaA"/>
    <property type="match status" value="1"/>
</dbReference>
<dbReference type="InterPro" id="IPR058240">
    <property type="entry name" value="rSAM_sf"/>
</dbReference>
<evidence type="ECO:0000256" key="8">
    <source>
        <dbReference type="ARBA" id="ARBA00023134"/>
    </source>
</evidence>
<evidence type="ECO:0000256" key="7">
    <source>
        <dbReference type="ARBA" id="ARBA00023014"/>
    </source>
</evidence>
<keyword evidence="4 12" id="KW-0479">Metal-binding</keyword>
<dbReference type="AlphaFoldDB" id="A0A0D8FWF1"/>
<keyword evidence="7 12" id="KW-0411">Iron-sulfur</keyword>
<dbReference type="GO" id="GO:0006777">
    <property type="term" value="P:Mo-molybdopterin cofactor biosynthetic process"/>
    <property type="evidence" value="ECO:0007669"/>
    <property type="project" value="UniProtKB-UniRule"/>
</dbReference>
<dbReference type="GO" id="GO:0051539">
    <property type="term" value="F:4 iron, 4 sulfur cluster binding"/>
    <property type="evidence" value="ECO:0007669"/>
    <property type="project" value="UniProtKB-UniRule"/>
</dbReference>